<dbReference type="PANTHER" id="PTHR13318:SF95">
    <property type="entry name" value="F-BOX PROTEIN YLR352W"/>
    <property type="match status" value="1"/>
</dbReference>
<sequence>MFSARSSMIDCLPVELLAHIFTVATHGEEDHTFSRYSPYRPAFDTASVKVPVTVSCVSRHWRNIAVNTPALWTSLCITLEMIRKDGCGRSYLDTSFLDFYLRRSRMYPLDILIDARDSDWDISVAEPRTPFPHSDDVYYPLFGASHMLESLNHLLPHIQRWRSLEILTDVWAPMFVALHHINPTLMSYGAPRLESLSLSRCNEYVSYSPEFHPKSMKNAPLFSFEKQSPQNSDQLLPSLRYLKLQGVHVDWSGLGEIMNRRTHSSLTSLEIDYHCRDVRPSPEEFYQILASSSRLETLTISGSGPSVTEFDDDATLVHHDCQPVLLPCLKDLTLGYRDTLECQTILESLYAPNLRTFSLEDATHAADPEDVDVGPILSYLGTGHFGEFEQKKKLASGLPPRGVFPGLTTLSFSSIKAQKQSLNSFLNSLPQLQNLMLSNVDLEESIPSLVPSSLNSDSIICPCPRLENLTLKHVDPERVAQCHSIISFVDKARRTGGSWPLKSLDIQTIPDWDGDEEEDEDMEAEAEYYPGGVFNDPEFDQYYAGAAVLQHR</sequence>
<dbReference type="PANTHER" id="PTHR13318">
    <property type="entry name" value="PARTNER OF PAIRED, ISOFORM B-RELATED"/>
    <property type="match status" value="1"/>
</dbReference>
<evidence type="ECO:0008006" key="3">
    <source>
        <dbReference type="Google" id="ProtNLM"/>
    </source>
</evidence>
<dbReference type="AlphaFoldDB" id="A0A8H7EVA5"/>
<organism evidence="1 2">
    <name type="scientific">Agaricus bisporus var. burnettii</name>
    <dbReference type="NCBI Taxonomy" id="192524"/>
    <lineage>
        <taxon>Eukaryota</taxon>
        <taxon>Fungi</taxon>
        <taxon>Dikarya</taxon>
        <taxon>Basidiomycota</taxon>
        <taxon>Agaricomycotina</taxon>
        <taxon>Agaricomycetes</taxon>
        <taxon>Agaricomycetidae</taxon>
        <taxon>Agaricales</taxon>
        <taxon>Agaricineae</taxon>
        <taxon>Agaricaceae</taxon>
        <taxon>Agaricus</taxon>
    </lineage>
</organism>
<proteinExistence type="predicted"/>
<reference evidence="1 2" key="1">
    <citation type="journal article" name="Sci. Rep.">
        <title>Telomere-to-telomere assembled and centromere annotated genomes of the two main subspecies of the button mushroom Agaricus bisporus reveal especially polymorphic chromosome ends.</title>
        <authorList>
            <person name="Sonnenberg A.S.M."/>
            <person name="Sedaghat-Telgerd N."/>
            <person name="Lavrijssen B."/>
            <person name="Ohm R.A."/>
            <person name="Hendrickx P.M."/>
            <person name="Scholtmeijer K."/>
            <person name="Baars J.J.P."/>
            <person name="van Peer A."/>
        </authorList>
    </citation>
    <scope>NUCLEOTIDE SEQUENCE [LARGE SCALE GENOMIC DNA]</scope>
    <source>
        <strain evidence="1 2">H119_p4</strain>
    </source>
</reference>
<dbReference type="GO" id="GO:0031146">
    <property type="term" value="P:SCF-dependent proteasomal ubiquitin-dependent protein catabolic process"/>
    <property type="evidence" value="ECO:0007669"/>
    <property type="project" value="TreeGrafter"/>
</dbReference>
<dbReference type="EMBL" id="JABXXO010000015">
    <property type="protein sequence ID" value="KAF7760118.1"/>
    <property type="molecule type" value="Genomic_DNA"/>
</dbReference>
<dbReference type="GO" id="GO:0019005">
    <property type="term" value="C:SCF ubiquitin ligase complex"/>
    <property type="evidence" value="ECO:0007669"/>
    <property type="project" value="TreeGrafter"/>
</dbReference>
<comment type="caution">
    <text evidence="1">The sequence shown here is derived from an EMBL/GenBank/DDBJ whole genome shotgun (WGS) entry which is preliminary data.</text>
</comment>
<dbReference type="InterPro" id="IPR036047">
    <property type="entry name" value="F-box-like_dom_sf"/>
</dbReference>
<dbReference type="SUPFAM" id="SSF52047">
    <property type="entry name" value="RNI-like"/>
    <property type="match status" value="1"/>
</dbReference>
<evidence type="ECO:0000313" key="2">
    <source>
        <dbReference type="Proteomes" id="UP000629468"/>
    </source>
</evidence>
<dbReference type="Proteomes" id="UP000629468">
    <property type="component" value="Unassembled WGS sequence"/>
</dbReference>
<name>A0A8H7EVA5_AGABI</name>
<accession>A0A8H7EVA5</accession>
<dbReference type="Gene3D" id="1.20.1280.50">
    <property type="match status" value="1"/>
</dbReference>
<protein>
    <recommendedName>
        <fullName evidence="3">F-box domain-containing protein</fullName>
    </recommendedName>
</protein>
<dbReference type="InterPro" id="IPR032675">
    <property type="entry name" value="LRR_dom_sf"/>
</dbReference>
<gene>
    <name evidence="1" type="ORF">Agabi119p4_10794</name>
</gene>
<evidence type="ECO:0000313" key="1">
    <source>
        <dbReference type="EMBL" id="KAF7760118.1"/>
    </source>
</evidence>
<dbReference type="Gene3D" id="3.80.10.10">
    <property type="entry name" value="Ribonuclease Inhibitor"/>
    <property type="match status" value="1"/>
</dbReference>
<dbReference type="SUPFAM" id="SSF81383">
    <property type="entry name" value="F-box domain"/>
    <property type="match status" value="1"/>
</dbReference>